<gene>
    <name evidence="2" type="ORF">H5410_002929</name>
</gene>
<proteinExistence type="predicted"/>
<accession>A0A9J6B3J5</accession>
<dbReference type="AlphaFoldDB" id="A0A9J6B3J5"/>
<dbReference type="Proteomes" id="UP000824120">
    <property type="component" value="Chromosome 1"/>
</dbReference>
<name>A0A9J6B3J5_SOLCO</name>
<sequence>MRTTEDRDAHGEAAAADADAETDEEMTATQEEQNIFENLSDLEKSRIDKISLYLSTCLALTLILDTITRI</sequence>
<keyword evidence="3" id="KW-1185">Reference proteome</keyword>
<protein>
    <submittedName>
        <fullName evidence="2">Uncharacterized protein</fullName>
    </submittedName>
</protein>
<dbReference type="EMBL" id="JACXVP010000001">
    <property type="protein sequence ID" value="KAG5631212.1"/>
    <property type="molecule type" value="Genomic_DNA"/>
</dbReference>
<reference evidence="2 3" key="1">
    <citation type="submission" date="2020-09" db="EMBL/GenBank/DDBJ databases">
        <title>De no assembly of potato wild relative species, Solanum commersonii.</title>
        <authorList>
            <person name="Cho K."/>
        </authorList>
    </citation>
    <scope>NUCLEOTIDE SEQUENCE [LARGE SCALE GENOMIC DNA]</scope>
    <source>
        <strain evidence="2">LZ3.2</strain>
        <tissue evidence="2">Leaf</tissue>
    </source>
</reference>
<feature type="region of interest" description="Disordered" evidence="1">
    <location>
        <begin position="1"/>
        <end position="30"/>
    </location>
</feature>
<evidence type="ECO:0000313" key="3">
    <source>
        <dbReference type="Proteomes" id="UP000824120"/>
    </source>
</evidence>
<evidence type="ECO:0000256" key="1">
    <source>
        <dbReference type="SAM" id="MobiDB-lite"/>
    </source>
</evidence>
<evidence type="ECO:0000313" key="2">
    <source>
        <dbReference type="EMBL" id="KAG5631212.1"/>
    </source>
</evidence>
<feature type="compositionally biased region" description="Basic and acidic residues" evidence="1">
    <location>
        <begin position="1"/>
        <end position="11"/>
    </location>
</feature>
<comment type="caution">
    <text evidence="2">The sequence shown here is derived from an EMBL/GenBank/DDBJ whole genome shotgun (WGS) entry which is preliminary data.</text>
</comment>
<organism evidence="2 3">
    <name type="scientific">Solanum commersonii</name>
    <name type="common">Commerson's wild potato</name>
    <name type="synonym">Commerson's nightshade</name>
    <dbReference type="NCBI Taxonomy" id="4109"/>
    <lineage>
        <taxon>Eukaryota</taxon>
        <taxon>Viridiplantae</taxon>
        <taxon>Streptophyta</taxon>
        <taxon>Embryophyta</taxon>
        <taxon>Tracheophyta</taxon>
        <taxon>Spermatophyta</taxon>
        <taxon>Magnoliopsida</taxon>
        <taxon>eudicotyledons</taxon>
        <taxon>Gunneridae</taxon>
        <taxon>Pentapetalae</taxon>
        <taxon>asterids</taxon>
        <taxon>lamiids</taxon>
        <taxon>Solanales</taxon>
        <taxon>Solanaceae</taxon>
        <taxon>Solanoideae</taxon>
        <taxon>Solaneae</taxon>
        <taxon>Solanum</taxon>
    </lineage>
</organism>